<dbReference type="EMBL" id="ABEU02000004">
    <property type="protein sequence ID" value="PNR55803.1"/>
    <property type="molecule type" value="Genomic_DNA"/>
</dbReference>
<dbReference type="Proteomes" id="UP000006727">
    <property type="component" value="Chromosome 4"/>
</dbReference>
<reference evidence="2" key="3">
    <citation type="submission" date="2020-12" db="UniProtKB">
        <authorList>
            <consortium name="EnsemblPlants"/>
        </authorList>
    </citation>
    <scope>IDENTIFICATION</scope>
</reference>
<protein>
    <submittedName>
        <fullName evidence="1 2">Uncharacterized protein</fullName>
    </submittedName>
</protein>
<reference evidence="1 3" key="2">
    <citation type="journal article" date="2018" name="Plant J.">
        <title>The Physcomitrella patens chromosome-scale assembly reveals moss genome structure and evolution.</title>
        <authorList>
            <person name="Lang D."/>
            <person name="Ullrich K.K."/>
            <person name="Murat F."/>
            <person name="Fuchs J."/>
            <person name="Jenkins J."/>
            <person name="Haas F.B."/>
            <person name="Piednoel M."/>
            <person name="Gundlach H."/>
            <person name="Van Bel M."/>
            <person name="Meyberg R."/>
            <person name="Vives C."/>
            <person name="Morata J."/>
            <person name="Symeonidi A."/>
            <person name="Hiss M."/>
            <person name="Muchero W."/>
            <person name="Kamisugi Y."/>
            <person name="Saleh O."/>
            <person name="Blanc G."/>
            <person name="Decker E.L."/>
            <person name="van Gessel N."/>
            <person name="Grimwood J."/>
            <person name="Hayes R.D."/>
            <person name="Graham S.W."/>
            <person name="Gunter L.E."/>
            <person name="McDaniel S.F."/>
            <person name="Hoernstein S.N.W."/>
            <person name="Larsson A."/>
            <person name="Li F.W."/>
            <person name="Perroud P.F."/>
            <person name="Phillips J."/>
            <person name="Ranjan P."/>
            <person name="Rokshar D.S."/>
            <person name="Rothfels C.J."/>
            <person name="Schneider L."/>
            <person name="Shu S."/>
            <person name="Stevenson D.W."/>
            <person name="Thummler F."/>
            <person name="Tillich M."/>
            <person name="Villarreal Aguilar J.C."/>
            <person name="Widiez T."/>
            <person name="Wong G.K."/>
            <person name="Wymore A."/>
            <person name="Zhang Y."/>
            <person name="Zimmer A.D."/>
            <person name="Quatrano R.S."/>
            <person name="Mayer K.F.X."/>
            <person name="Goodstein D."/>
            <person name="Casacuberta J.M."/>
            <person name="Vandepoele K."/>
            <person name="Reski R."/>
            <person name="Cuming A.C."/>
            <person name="Tuskan G.A."/>
            <person name="Maumus F."/>
            <person name="Salse J."/>
            <person name="Schmutz J."/>
            <person name="Rensing S.A."/>
        </authorList>
    </citation>
    <scope>NUCLEOTIDE SEQUENCE [LARGE SCALE GENOMIC DNA]</scope>
    <source>
        <strain evidence="2 3">cv. Gransden 2004</strain>
    </source>
</reference>
<dbReference type="InParanoid" id="A0A2K1KPT5"/>
<evidence type="ECO:0000313" key="2">
    <source>
        <dbReference type="EnsemblPlants" id="Pp3c4_24620V3.1"/>
    </source>
</evidence>
<organism evidence="1">
    <name type="scientific">Physcomitrium patens</name>
    <name type="common">Spreading-leaved earth moss</name>
    <name type="synonym">Physcomitrella patens</name>
    <dbReference type="NCBI Taxonomy" id="3218"/>
    <lineage>
        <taxon>Eukaryota</taxon>
        <taxon>Viridiplantae</taxon>
        <taxon>Streptophyta</taxon>
        <taxon>Embryophyta</taxon>
        <taxon>Bryophyta</taxon>
        <taxon>Bryophytina</taxon>
        <taxon>Bryopsida</taxon>
        <taxon>Funariidae</taxon>
        <taxon>Funariales</taxon>
        <taxon>Funariaceae</taxon>
        <taxon>Physcomitrium</taxon>
    </lineage>
</organism>
<keyword evidence="3" id="KW-1185">Reference proteome</keyword>
<gene>
    <name evidence="1" type="ORF">PHYPA_006700</name>
</gene>
<evidence type="ECO:0000313" key="3">
    <source>
        <dbReference type="Proteomes" id="UP000006727"/>
    </source>
</evidence>
<reference evidence="1 3" key="1">
    <citation type="journal article" date="2008" name="Science">
        <title>The Physcomitrella genome reveals evolutionary insights into the conquest of land by plants.</title>
        <authorList>
            <person name="Rensing S."/>
            <person name="Lang D."/>
            <person name="Zimmer A."/>
            <person name="Terry A."/>
            <person name="Salamov A."/>
            <person name="Shapiro H."/>
            <person name="Nishiyama T."/>
            <person name="Perroud P.-F."/>
            <person name="Lindquist E."/>
            <person name="Kamisugi Y."/>
            <person name="Tanahashi T."/>
            <person name="Sakakibara K."/>
            <person name="Fujita T."/>
            <person name="Oishi K."/>
            <person name="Shin-I T."/>
            <person name="Kuroki Y."/>
            <person name="Toyoda A."/>
            <person name="Suzuki Y."/>
            <person name="Hashimoto A."/>
            <person name="Yamaguchi K."/>
            <person name="Sugano A."/>
            <person name="Kohara Y."/>
            <person name="Fujiyama A."/>
            <person name="Anterola A."/>
            <person name="Aoki S."/>
            <person name="Ashton N."/>
            <person name="Barbazuk W.B."/>
            <person name="Barker E."/>
            <person name="Bennetzen J."/>
            <person name="Bezanilla M."/>
            <person name="Blankenship R."/>
            <person name="Cho S.H."/>
            <person name="Dutcher S."/>
            <person name="Estelle M."/>
            <person name="Fawcett J.A."/>
            <person name="Gundlach H."/>
            <person name="Hanada K."/>
            <person name="Heyl A."/>
            <person name="Hicks K.A."/>
            <person name="Hugh J."/>
            <person name="Lohr M."/>
            <person name="Mayer K."/>
            <person name="Melkozernov A."/>
            <person name="Murata T."/>
            <person name="Nelson D."/>
            <person name="Pils B."/>
            <person name="Prigge M."/>
            <person name="Reiss B."/>
            <person name="Renner T."/>
            <person name="Rombauts S."/>
            <person name="Rushton P."/>
            <person name="Sanderfoot A."/>
            <person name="Schween G."/>
            <person name="Shiu S.-H."/>
            <person name="Stueber K."/>
            <person name="Theodoulou F.L."/>
            <person name="Tu H."/>
            <person name="Van de Peer Y."/>
            <person name="Verrier P.J."/>
            <person name="Waters E."/>
            <person name="Wood A."/>
            <person name="Yang L."/>
            <person name="Cove D."/>
            <person name="Cuming A."/>
            <person name="Hasebe M."/>
            <person name="Lucas S."/>
            <person name="Mishler D.B."/>
            <person name="Reski R."/>
            <person name="Grigoriev I."/>
            <person name="Quatrano R.S."/>
            <person name="Boore J.L."/>
        </authorList>
    </citation>
    <scope>NUCLEOTIDE SEQUENCE [LARGE SCALE GENOMIC DNA]</scope>
    <source>
        <strain evidence="2 3">cv. Gransden 2004</strain>
    </source>
</reference>
<evidence type="ECO:0000313" key="1">
    <source>
        <dbReference type="EMBL" id="PNR55803.1"/>
    </source>
</evidence>
<name>A0A2K1KPT5_PHYPA</name>
<accession>A0A2K1KPT5</accession>
<dbReference type="Gramene" id="Pp3c4_24620V3.1">
    <property type="protein sequence ID" value="Pp3c4_24620V3.1"/>
    <property type="gene ID" value="Pp3c4_24620"/>
</dbReference>
<dbReference type="EnsemblPlants" id="Pp3c4_24620V3.1">
    <property type="protein sequence ID" value="Pp3c4_24620V3.1"/>
    <property type="gene ID" value="Pp3c4_24620"/>
</dbReference>
<proteinExistence type="predicted"/>
<dbReference type="AlphaFoldDB" id="A0A2K1KPT5"/>
<sequence>MASERARYGDSIVMTTRSRREEKGLRMV</sequence>